<evidence type="ECO:0000259" key="2">
    <source>
        <dbReference type="Pfam" id="PF07944"/>
    </source>
</evidence>
<keyword evidence="1" id="KW-0732">Signal</keyword>
<sequence length="673" mass="75023">MKKNLLTLLLASTTACMATAQPAVAGYPYRQVPFTSVRLAPGSFFGERLKAVQKVTIPLAFGKCETEHRYENFVKAAHPSDDYVVDQFMRFPFDDTDVYKTIEGASYMLQSFPDKRLEAYIDSVLDIVAKAQETDGYLYTARTMNPRHPHPWAGMKRWEKVEELSHELYNLGHMLDAAVAHEQATGSKKFLDIARRYADCVVREVGPRAGQACVVPGHQIAEMGLAKLYLATGDKRYLDEAKFFLDYRGKTAIKNAYSQSHKPVTEQREAVGHAVRAGYMYAGMADVAALTGDTAYVHAIDRIWENIVGRKYYLTGGVGARHSGESFGNDYELPNLTAYNETCAAIAQCYLNLRLFMLHGDGKYIDCLERTLYNGVISGMSVDGGRFFYPNPLASDGNYKFNADGTLTRQPWFGCACCPSNLSRFIPSVPGYVYAVRGDDAYVNLFMAGFATLNVGGKELTLETMTDYPWDGKITIRVLENANKKASLMVRIPGWARGEVAPGGLYRFTDKRENGWRIARNGGYLYPELQEGGYMRINNVRKGDVITLELNMQPRTVVADKRVKDDLGRVAVECGPLVYCAEAADNNGVQLQQIYVKANADFSLVKGYNIWNTEADGQPFAVNALRTTAQELTKDADGNLALKRVGLTLIPYYAWNHRGAGRMDVWLKSTDVE</sequence>
<dbReference type="EMBL" id="AGEK01000032">
    <property type="protein sequence ID" value="EHO68640.1"/>
    <property type="molecule type" value="Genomic_DNA"/>
</dbReference>
<feature type="signal peptide" evidence="1">
    <location>
        <begin position="1"/>
        <end position="25"/>
    </location>
</feature>
<feature type="domain" description="Non-reducing end beta-L-arabinofuranosidase-like GH127 catalytic" evidence="2">
    <location>
        <begin position="36"/>
        <end position="430"/>
    </location>
</feature>
<dbReference type="InterPro" id="IPR049174">
    <property type="entry name" value="Beta-AFase-like"/>
</dbReference>
<dbReference type="InterPro" id="IPR049049">
    <property type="entry name" value="Beta-AFase-like_GH127_C"/>
</dbReference>
<dbReference type="Pfam" id="PF20736">
    <property type="entry name" value="Glyco_hydro127M"/>
    <property type="match status" value="1"/>
</dbReference>
<evidence type="ECO:0000313" key="6">
    <source>
        <dbReference type="Proteomes" id="UP000003167"/>
    </source>
</evidence>
<dbReference type="InterPro" id="IPR008928">
    <property type="entry name" value="6-hairpin_glycosidase_sf"/>
</dbReference>
<dbReference type="STRING" id="999422.HMPREF9944_01894"/>
<dbReference type="HOGENOM" id="CLU_013148_1_0_10"/>
<evidence type="ECO:0000259" key="3">
    <source>
        <dbReference type="Pfam" id="PF20736"/>
    </source>
</evidence>
<feature type="domain" description="Non-reducing end beta-L-arabinofuranosidase-like GH127 middle" evidence="3">
    <location>
        <begin position="442"/>
        <end position="552"/>
    </location>
</feature>
<name>H1HP00_9BACT</name>
<feature type="chain" id="PRO_5003550000" description="Six-hairpin glycosidase" evidence="1">
    <location>
        <begin position="26"/>
        <end position="673"/>
    </location>
</feature>
<dbReference type="Proteomes" id="UP000003167">
    <property type="component" value="Unassembled WGS sequence"/>
</dbReference>
<dbReference type="PROSITE" id="PS51257">
    <property type="entry name" value="PROKAR_LIPOPROTEIN"/>
    <property type="match status" value="1"/>
</dbReference>
<dbReference type="GO" id="GO:0005975">
    <property type="term" value="P:carbohydrate metabolic process"/>
    <property type="evidence" value="ECO:0007669"/>
    <property type="project" value="InterPro"/>
</dbReference>
<dbReference type="PANTHER" id="PTHR43465">
    <property type="entry name" value="DUF1680 DOMAIN PROTEIN (AFU_ORTHOLOGUE AFUA_1G08910)"/>
    <property type="match status" value="1"/>
</dbReference>
<accession>H1HP00</accession>
<dbReference type="InterPro" id="IPR049046">
    <property type="entry name" value="Beta-AFase-like_GH127_middle"/>
</dbReference>
<evidence type="ECO:0008006" key="7">
    <source>
        <dbReference type="Google" id="ProtNLM"/>
    </source>
</evidence>
<dbReference type="RefSeq" id="WP_008565912.1">
    <property type="nucleotide sequence ID" value="NZ_JH594506.1"/>
</dbReference>
<evidence type="ECO:0000313" key="5">
    <source>
        <dbReference type="EMBL" id="EHO68640.1"/>
    </source>
</evidence>
<proteinExistence type="predicted"/>
<dbReference type="Pfam" id="PF20737">
    <property type="entry name" value="Glyco_hydro127C"/>
    <property type="match status" value="1"/>
</dbReference>
<dbReference type="SUPFAM" id="SSF48208">
    <property type="entry name" value="Six-hairpin glycosidases"/>
    <property type="match status" value="1"/>
</dbReference>
<evidence type="ECO:0000256" key="1">
    <source>
        <dbReference type="SAM" id="SignalP"/>
    </source>
</evidence>
<dbReference type="OrthoDB" id="9757939at2"/>
<evidence type="ECO:0000259" key="4">
    <source>
        <dbReference type="Pfam" id="PF20737"/>
    </source>
</evidence>
<dbReference type="AlphaFoldDB" id="H1HP00"/>
<organism evidence="5 6">
    <name type="scientific">Segatella maculosa OT 289</name>
    <dbReference type="NCBI Taxonomy" id="999422"/>
    <lineage>
        <taxon>Bacteria</taxon>
        <taxon>Pseudomonadati</taxon>
        <taxon>Bacteroidota</taxon>
        <taxon>Bacteroidia</taxon>
        <taxon>Bacteroidales</taxon>
        <taxon>Prevotellaceae</taxon>
        <taxon>Segatella</taxon>
    </lineage>
</organism>
<reference evidence="5 6" key="1">
    <citation type="submission" date="2011-12" db="EMBL/GenBank/DDBJ databases">
        <title>The Genome Sequence of Prevotella maculosa OT 289.</title>
        <authorList>
            <consortium name="The Broad Institute Genome Sequencing Platform"/>
            <person name="Earl A."/>
            <person name="Ward D."/>
            <person name="Feldgarden M."/>
            <person name="Gevers D."/>
            <person name="Izard J."/>
            <person name="Blanton J.M."/>
            <person name="Mathney J."/>
            <person name="Tanner A.C."/>
            <person name="Dewhirst F.E."/>
            <person name="Young S.K."/>
            <person name="Zeng Q."/>
            <person name="Gargeya S."/>
            <person name="Fitzgerald M."/>
            <person name="Haas B."/>
            <person name="Abouelleil A."/>
            <person name="Alvarado L."/>
            <person name="Arachchi H.M."/>
            <person name="Berlin A."/>
            <person name="Chapman S.B."/>
            <person name="Gearin G."/>
            <person name="Goldberg J."/>
            <person name="Griggs A."/>
            <person name="Gujja S."/>
            <person name="Hansen M."/>
            <person name="Heiman D."/>
            <person name="Howarth C."/>
            <person name="Larimer J."/>
            <person name="Lui A."/>
            <person name="MacDonald P.J.P."/>
            <person name="McCowen C."/>
            <person name="Montmayeur A."/>
            <person name="Murphy C."/>
            <person name="Neiman D."/>
            <person name="Pearson M."/>
            <person name="Priest M."/>
            <person name="Roberts A."/>
            <person name="Saif S."/>
            <person name="Shea T."/>
            <person name="Sisk P."/>
            <person name="Stolte C."/>
            <person name="Sykes S."/>
            <person name="Wortman J."/>
            <person name="Nusbaum C."/>
            <person name="Birren B."/>
        </authorList>
    </citation>
    <scope>NUCLEOTIDE SEQUENCE [LARGE SCALE GENOMIC DNA]</scope>
    <source>
        <strain evidence="5 6">OT 289</strain>
    </source>
</reference>
<dbReference type="PATRIC" id="fig|999422.3.peg.1991"/>
<dbReference type="PANTHER" id="PTHR43465:SF2">
    <property type="entry name" value="DUF1680 DOMAIN PROTEIN (AFU_ORTHOLOGUE AFUA_1G08910)"/>
    <property type="match status" value="1"/>
</dbReference>
<feature type="domain" description="Non-reducing end beta-L-arabinofuranosidase-like GH127 C-terminal" evidence="4">
    <location>
        <begin position="554"/>
        <end position="668"/>
    </location>
</feature>
<comment type="caution">
    <text evidence="5">The sequence shown here is derived from an EMBL/GenBank/DDBJ whole genome shotgun (WGS) entry which is preliminary data.</text>
</comment>
<keyword evidence="6" id="KW-1185">Reference proteome</keyword>
<protein>
    <recommendedName>
        <fullName evidence="7">Six-hairpin glycosidase</fullName>
    </recommendedName>
</protein>
<gene>
    <name evidence="5" type="ORF">HMPREF9944_01894</name>
</gene>
<dbReference type="Pfam" id="PF07944">
    <property type="entry name" value="Beta-AFase-like_GH127_cat"/>
    <property type="match status" value="1"/>
</dbReference>
<dbReference type="InterPro" id="IPR012878">
    <property type="entry name" value="Beta-AFase-like_GH127_cat"/>
</dbReference>